<evidence type="ECO:0000313" key="2">
    <source>
        <dbReference type="Proteomes" id="UP000008783"/>
    </source>
</evidence>
<evidence type="ECO:0000313" key="1">
    <source>
        <dbReference type="EMBL" id="EHS63124.1"/>
    </source>
</evidence>
<name>H6QP10_PUCGT</name>
<sequence>MMGVLKLHKQYTVRDTSKPVEYHAQKKSSLVVFMSVKTLNLSTNYLRFLAEEKQTKRHLYPEVESIRATHNTSQARLDHDRSEALRCNLRQISTHSIETSHMTASIHWNCNFPSQLGIGELFAASLGQCPRLGGSWRPQTDGDFQLCLPKLSPNLSGDCGRMILDGSQRMGQDGVLLTELRQIPRGRKH</sequence>
<dbReference type="AlphaFoldDB" id="H6QP10"/>
<accession>H6QP10</accession>
<dbReference type="GeneID" id="13541471"/>
<dbReference type="InParanoid" id="H6QP10"/>
<keyword evidence="2" id="KW-1185">Reference proteome</keyword>
<organism evidence="1 2">
    <name type="scientific">Puccinia graminis f. sp. tritici (strain CRL 75-36-700-3 / race SCCL)</name>
    <name type="common">Black stem rust fungus</name>
    <dbReference type="NCBI Taxonomy" id="418459"/>
    <lineage>
        <taxon>Eukaryota</taxon>
        <taxon>Fungi</taxon>
        <taxon>Dikarya</taxon>
        <taxon>Basidiomycota</taxon>
        <taxon>Pucciniomycotina</taxon>
        <taxon>Pucciniomycetes</taxon>
        <taxon>Pucciniales</taxon>
        <taxon>Pucciniaceae</taxon>
        <taxon>Puccinia</taxon>
    </lineage>
</organism>
<protein>
    <submittedName>
        <fullName evidence="1">Uncharacterized protein</fullName>
    </submittedName>
</protein>
<reference evidence="2" key="1">
    <citation type="journal article" date="2011" name="Proc. Natl. Acad. Sci. U.S.A.">
        <title>Obligate biotrophy features unraveled by the genomic analysis of rust fungi.</title>
        <authorList>
            <person name="Duplessis S."/>
            <person name="Cuomo C.A."/>
            <person name="Lin Y.-C."/>
            <person name="Aerts A."/>
            <person name="Tisserant E."/>
            <person name="Veneault-Fourrey C."/>
            <person name="Joly D.L."/>
            <person name="Hacquard S."/>
            <person name="Amselem J."/>
            <person name="Cantarel B.L."/>
            <person name="Chiu R."/>
            <person name="Coutinho P.M."/>
            <person name="Feau N."/>
            <person name="Field M."/>
            <person name="Frey P."/>
            <person name="Gelhaye E."/>
            <person name="Goldberg J."/>
            <person name="Grabherr M.G."/>
            <person name="Kodira C.D."/>
            <person name="Kohler A."/>
            <person name="Kuees U."/>
            <person name="Lindquist E.A."/>
            <person name="Lucas S.M."/>
            <person name="Mago R."/>
            <person name="Mauceli E."/>
            <person name="Morin E."/>
            <person name="Murat C."/>
            <person name="Pangilinan J.L."/>
            <person name="Park R."/>
            <person name="Pearson M."/>
            <person name="Quesneville H."/>
            <person name="Rouhier N."/>
            <person name="Sakthikumar S."/>
            <person name="Salamov A.A."/>
            <person name="Schmutz J."/>
            <person name="Selles B."/>
            <person name="Shapiro H."/>
            <person name="Tanguay P."/>
            <person name="Tuskan G.A."/>
            <person name="Henrissat B."/>
            <person name="Van de Peer Y."/>
            <person name="Rouze P."/>
            <person name="Ellis J.G."/>
            <person name="Dodds P.N."/>
            <person name="Schein J.E."/>
            <person name="Zhong S."/>
            <person name="Hamelin R.C."/>
            <person name="Grigoriev I.V."/>
            <person name="Szabo L.J."/>
            <person name="Martin F."/>
        </authorList>
    </citation>
    <scope>NUCLEOTIDE SEQUENCE [LARGE SCALE GENOMIC DNA]</scope>
    <source>
        <strain evidence="2">CRL 75-36-700-3 / race SCCL</strain>
    </source>
</reference>
<proteinExistence type="predicted"/>
<gene>
    <name evidence="1" type="ORF">PGTG_20711</name>
</gene>
<dbReference type="EMBL" id="DS178263">
    <property type="protein sequence ID" value="EHS63124.1"/>
    <property type="molecule type" value="Genomic_DNA"/>
</dbReference>
<dbReference type="Proteomes" id="UP000008783">
    <property type="component" value="Unassembled WGS sequence"/>
</dbReference>
<dbReference type="VEuPathDB" id="FungiDB:PGTG_20711"/>
<dbReference type="HOGENOM" id="CLU_1435071_0_0_1"/>
<dbReference type="KEGG" id="pgr:PGTG_20711"/>
<dbReference type="RefSeq" id="XP_003890679.1">
    <property type="nucleotide sequence ID" value="XM_003890630.1"/>
</dbReference>